<keyword evidence="2" id="KW-1185">Reference proteome</keyword>
<proteinExistence type="predicted"/>
<organism evidence="1 2">
    <name type="scientific">Peptoclostridium litorale DSM 5388</name>
    <dbReference type="NCBI Taxonomy" id="1121324"/>
    <lineage>
        <taxon>Bacteria</taxon>
        <taxon>Bacillati</taxon>
        <taxon>Bacillota</taxon>
        <taxon>Clostridia</taxon>
        <taxon>Peptostreptococcales</taxon>
        <taxon>Peptoclostridiaceae</taxon>
        <taxon>Peptoclostridium</taxon>
    </lineage>
</organism>
<dbReference type="EMBL" id="JJMM01000008">
    <property type="protein sequence ID" value="KDR95934.1"/>
    <property type="molecule type" value="Genomic_DNA"/>
</dbReference>
<sequence length="62" mass="7208">MEVEIVTCEEIENRVIAIAGEHTKLALEHLEIFGKPGSEKRCVEIHERIEQLRQERVELIGR</sequence>
<accession>A0A069RFW6</accession>
<dbReference type="AlphaFoldDB" id="A0A069RFW6"/>
<comment type="caution">
    <text evidence="1">The sequence shown here is derived from an EMBL/GenBank/DDBJ whole genome shotgun (WGS) entry which is preliminary data.</text>
</comment>
<protein>
    <submittedName>
        <fullName evidence="1">Uncharacterized protein</fullName>
    </submittedName>
</protein>
<evidence type="ECO:0000313" key="2">
    <source>
        <dbReference type="Proteomes" id="UP000027946"/>
    </source>
</evidence>
<dbReference type="RefSeq" id="WP_038263117.1">
    <property type="nucleotide sequence ID" value="NZ_FSRH01000008.1"/>
</dbReference>
<dbReference type="STRING" id="1121324.CLIT_8c01030"/>
<name>A0A069RFW6_PEPLI</name>
<reference evidence="1 2" key="1">
    <citation type="submission" date="2014-03" db="EMBL/GenBank/DDBJ databases">
        <title>Genome sequence of Clostridium litorale W6, DSM 5388.</title>
        <authorList>
            <person name="Poehlein A."/>
            <person name="Jagirdar A."/>
            <person name="Khonsari B."/>
            <person name="Chibani C.M."/>
            <person name="Gutierrez Gutierrez D.A."/>
            <person name="Davydova E."/>
            <person name="Alghaithi H.S."/>
            <person name="Nair K.P."/>
            <person name="Dhamotharan K."/>
            <person name="Chandran L."/>
            <person name="G W."/>
            <person name="Daniel R."/>
        </authorList>
    </citation>
    <scope>NUCLEOTIDE SEQUENCE [LARGE SCALE GENOMIC DNA]</scope>
    <source>
        <strain evidence="1 2">W6</strain>
    </source>
</reference>
<dbReference type="Proteomes" id="UP000027946">
    <property type="component" value="Unassembled WGS sequence"/>
</dbReference>
<gene>
    <name evidence="1" type="ORF">CLIT_8c01030</name>
</gene>
<dbReference type="OrthoDB" id="9979070at2"/>
<evidence type="ECO:0000313" key="1">
    <source>
        <dbReference type="EMBL" id="KDR95934.1"/>
    </source>
</evidence>